<keyword evidence="3" id="KW-1185">Reference proteome</keyword>
<dbReference type="OrthoDB" id="7595324at2"/>
<keyword evidence="1" id="KW-0812">Transmembrane</keyword>
<dbReference type="EMBL" id="PGGN01000002">
    <property type="protein sequence ID" value="PSH57698.1"/>
    <property type="molecule type" value="Genomic_DNA"/>
</dbReference>
<dbReference type="GO" id="GO:0004190">
    <property type="term" value="F:aspartic-type endopeptidase activity"/>
    <property type="evidence" value="ECO:0007669"/>
    <property type="project" value="InterPro"/>
</dbReference>
<feature type="transmembrane region" description="Helical" evidence="1">
    <location>
        <begin position="39"/>
        <end position="60"/>
    </location>
</feature>
<dbReference type="GO" id="GO:0006508">
    <property type="term" value="P:proteolysis"/>
    <property type="evidence" value="ECO:0007669"/>
    <property type="project" value="UniProtKB-KW"/>
</dbReference>
<dbReference type="Proteomes" id="UP000241158">
    <property type="component" value="Unassembled WGS sequence"/>
</dbReference>
<gene>
    <name evidence="2" type="ORF">CU100_08175</name>
</gene>
<evidence type="ECO:0000256" key="1">
    <source>
        <dbReference type="SAM" id="Phobius"/>
    </source>
</evidence>
<dbReference type="NCBIfam" id="TIGR02281">
    <property type="entry name" value="clan_AA_DTGA"/>
    <property type="match status" value="1"/>
</dbReference>
<dbReference type="SUPFAM" id="SSF50630">
    <property type="entry name" value="Acid proteases"/>
    <property type="match status" value="1"/>
</dbReference>
<feature type="transmembrane region" description="Helical" evidence="1">
    <location>
        <begin position="67"/>
        <end position="83"/>
    </location>
</feature>
<protein>
    <submittedName>
        <fullName evidence="2">TIGR02281 family clan AA aspartic protease</fullName>
    </submittedName>
</protein>
<name>A0A2P7AU06_9HYPH</name>
<dbReference type="InterPro" id="IPR034122">
    <property type="entry name" value="Retropepsin-like_bacterial"/>
</dbReference>
<dbReference type="RefSeq" id="WP_106716115.1">
    <property type="nucleotide sequence ID" value="NZ_JACHXT010000001.1"/>
</dbReference>
<comment type="caution">
    <text evidence="2">The sequence shown here is derived from an EMBL/GenBank/DDBJ whole genome shotgun (WGS) entry which is preliminary data.</text>
</comment>
<keyword evidence="2" id="KW-0378">Hydrolase</keyword>
<reference evidence="3" key="1">
    <citation type="submission" date="2017-11" db="EMBL/GenBank/DDBJ databases">
        <authorList>
            <person name="Kuznetsova I."/>
            <person name="Sazanova A."/>
            <person name="Chirak E."/>
            <person name="Safronova V."/>
            <person name="Willems A."/>
        </authorList>
    </citation>
    <scope>NUCLEOTIDE SEQUENCE [LARGE SCALE GENOMIC DNA]</scope>
    <source>
        <strain evidence="3">PEPV15</strain>
    </source>
</reference>
<sequence>MGRLFWIIIALIGATLLLLMANNDSGSILGVANDDFARFAYMGIWGVVLGSALLGSGIPLGDFLRSMAVWAVIFLAIVAGYQYRYELQDVGHRITAGLIPGSPISNRDSNGTTTVTLAKANSGHFEVRGEVNGATVPFIVDTGASSIVLSAGDARRAGLNPDKLSYRTPILTANGMATAASITLDTIRIGAIERHNIRAMVTEDGRMSGSLLGMNFLNTLSGFSVRGDRLVLSD</sequence>
<proteinExistence type="predicted"/>
<accession>A0A2P7AU06</accession>
<dbReference type="InterPro" id="IPR021109">
    <property type="entry name" value="Peptidase_aspartic_dom_sf"/>
</dbReference>
<dbReference type="InterPro" id="IPR001969">
    <property type="entry name" value="Aspartic_peptidase_AS"/>
</dbReference>
<dbReference type="PROSITE" id="PS00141">
    <property type="entry name" value="ASP_PROTEASE"/>
    <property type="match status" value="1"/>
</dbReference>
<keyword evidence="1" id="KW-0472">Membrane</keyword>
<dbReference type="CDD" id="cd05483">
    <property type="entry name" value="retropepsin_like_bacteria"/>
    <property type="match status" value="1"/>
</dbReference>
<dbReference type="Gene3D" id="2.40.70.10">
    <property type="entry name" value="Acid Proteases"/>
    <property type="match status" value="1"/>
</dbReference>
<dbReference type="Pfam" id="PF13975">
    <property type="entry name" value="gag-asp_proteas"/>
    <property type="match status" value="1"/>
</dbReference>
<keyword evidence="1" id="KW-1133">Transmembrane helix</keyword>
<keyword evidence="2" id="KW-0645">Protease</keyword>
<dbReference type="InterPro" id="IPR011969">
    <property type="entry name" value="Clan_AA_Asp_peptidase_C"/>
</dbReference>
<dbReference type="AlphaFoldDB" id="A0A2P7AU06"/>
<evidence type="ECO:0000313" key="2">
    <source>
        <dbReference type="EMBL" id="PSH57698.1"/>
    </source>
</evidence>
<organism evidence="2 3">
    <name type="scientific">Phyllobacterium endophyticum</name>
    <dbReference type="NCBI Taxonomy" id="1149773"/>
    <lineage>
        <taxon>Bacteria</taxon>
        <taxon>Pseudomonadati</taxon>
        <taxon>Pseudomonadota</taxon>
        <taxon>Alphaproteobacteria</taxon>
        <taxon>Hyphomicrobiales</taxon>
        <taxon>Phyllobacteriaceae</taxon>
        <taxon>Phyllobacterium</taxon>
    </lineage>
</organism>
<evidence type="ECO:0000313" key="3">
    <source>
        <dbReference type="Proteomes" id="UP000241158"/>
    </source>
</evidence>